<feature type="coiled-coil region" evidence="1">
    <location>
        <begin position="366"/>
        <end position="400"/>
    </location>
</feature>
<dbReference type="EMBL" id="CAEX01000047">
    <property type="protein sequence ID" value="CCD17932.1"/>
    <property type="molecule type" value="Genomic_DNA"/>
</dbReference>
<organism evidence="3 4">
    <name type="scientific">Trypanosoma vivax (strain Y486)</name>
    <dbReference type="NCBI Taxonomy" id="1055687"/>
    <lineage>
        <taxon>Eukaryota</taxon>
        <taxon>Discoba</taxon>
        <taxon>Euglenozoa</taxon>
        <taxon>Kinetoplastea</taxon>
        <taxon>Metakinetoplastina</taxon>
        <taxon>Trypanosomatida</taxon>
        <taxon>Trypanosomatidae</taxon>
        <taxon>Trypanosoma</taxon>
        <taxon>Duttonella</taxon>
    </lineage>
</organism>
<reference evidence="3 4" key="1">
    <citation type="journal article" date="2012" name="Proc. Natl. Acad. Sci. U.S.A.">
        <title>Antigenic diversity is generated by distinct evolutionary mechanisms in African trypanosome species.</title>
        <authorList>
            <person name="Jackson A.P."/>
            <person name="Berry A."/>
            <person name="Aslett M."/>
            <person name="Allison H.C."/>
            <person name="Burton P."/>
            <person name="Vavrova-Anderson J."/>
            <person name="Brown R."/>
            <person name="Browne H."/>
            <person name="Corton N."/>
            <person name="Hauser H."/>
            <person name="Gamble J."/>
            <person name="Gilderthorp R."/>
            <person name="Marcello L."/>
            <person name="McQuillan J."/>
            <person name="Otto T.D."/>
            <person name="Quail M.A."/>
            <person name="Sanders M.J."/>
            <person name="van Tonder A."/>
            <person name="Ginger M.L."/>
            <person name="Field M.C."/>
            <person name="Barry J.D."/>
            <person name="Hertz-Fowler C."/>
            <person name="Berriman M."/>
        </authorList>
    </citation>
    <scope>NUCLEOTIDE SEQUENCE</scope>
    <source>
        <strain evidence="3 4">Y486</strain>
    </source>
</reference>
<dbReference type="Proteomes" id="UP000009027">
    <property type="component" value="Unassembled WGS sequence"/>
</dbReference>
<name>F9WKB2_TRYVY</name>
<protein>
    <submittedName>
        <fullName evidence="3">Uncharacterized protein</fullName>
    </submittedName>
</protein>
<accession>F9WKB2</accession>
<evidence type="ECO:0000313" key="4">
    <source>
        <dbReference type="Proteomes" id="UP000009027"/>
    </source>
</evidence>
<feature type="region of interest" description="Disordered" evidence="2">
    <location>
        <begin position="1"/>
        <end position="21"/>
    </location>
</feature>
<feature type="region of interest" description="Disordered" evidence="2">
    <location>
        <begin position="263"/>
        <end position="288"/>
    </location>
</feature>
<proteinExistence type="predicted"/>
<feature type="coiled-coil region" evidence="1">
    <location>
        <begin position="602"/>
        <end position="629"/>
    </location>
</feature>
<keyword evidence="4" id="KW-1185">Reference proteome</keyword>
<dbReference type="VEuPathDB" id="TriTrypDB:TvY486_0005580"/>
<feature type="compositionally biased region" description="Basic and acidic residues" evidence="2">
    <location>
        <begin position="268"/>
        <end position="288"/>
    </location>
</feature>
<evidence type="ECO:0000313" key="3">
    <source>
        <dbReference type="EMBL" id="CCD17932.1"/>
    </source>
</evidence>
<evidence type="ECO:0000256" key="1">
    <source>
        <dbReference type="SAM" id="Coils"/>
    </source>
</evidence>
<dbReference type="AlphaFoldDB" id="F9WKB2"/>
<gene>
    <name evidence="3" type="ORF">TvY486_0005580</name>
</gene>
<evidence type="ECO:0000256" key="2">
    <source>
        <dbReference type="SAM" id="MobiDB-lite"/>
    </source>
</evidence>
<sequence>MMKNYHEAVRRRNQKRVEAERAVEKSADSTLDAWSAVSYSCHYIERNVAKRDAKECDNLVRWLQTRTKSKYDCGNQVDFGAELAPIPVELVNEIQLTAWKKSTQTLLDAALTAFNTERRLCNLGGLARVSEKVHDVKNAVSDIVHGLHAAGQQYKAFELDMTDAGFAVERGAEEVKQYMQKVADEIHKREKTLCETLKQQVELERYLRFAAGELAEKQRRASELTRDALLIKTDTNITDGQMARVKPFLLRLRENLSKGLAAGTKAVQGERESGRPEGDTKQIIKNDSDTDLQLKEMNRLVAAAGGLLDYTNKAVSRCGRTFSSHEKAVEIYRCSDDSSRSEDTDLETVRAFNDIEKDLLSKAECRQDVSTKVALLKQHLEELEKSTKQVNCSLRKTEEQKRMKLMRVTEMVSEVYGSLLQRACGNAARLADLEKDKDKLGVQVERLRDELTSTARLAYETKVAAEDISINKESLLEDLGALDAETTSLSEQLKNDRAKPTAAALSTVENSAHREALRKIYRATERLLTSVTPAAAGFSLETRCGRNDLVALEEALHNDEKALVRAMGQLGTLEDLMNNVETESSSYETSLKRFVLEGNGRRNCVENMLKRIKQLVEEVRRDIQSKREAALVESIRKVMAQLCASAEATKIVQEEHRILSSGADALEDKVFAERAREVIEWTEEMDAYDRREDRVAIFNYALTLVAFMRRTLQNVAEEHAVIMNMFGTRGPRPVNSRNRPFQTAWSLMQGITSGNETFPSYSFCDHKSVESLVEKIKQMGADAQLEAGQRTVRLHSIAKRLHSRVKVAERQLKIAASTAERARHAIEQGKKMNTENHCTPLYRQMLAFLSALR</sequence>
<keyword evidence="1" id="KW-0175">Coiled coil</keyword>